<name>A0A369APD0_9BURK</name>
<sequence>MFQPTQAEVRRFFCEVHAKAARGAPLEPLETLAQLWIAEHPEYHADLADAQAAVARQYDDTPERTNPFLHLSMHLAISEQCSIDQPRGIRQAVELLTARLDSLHAAHHVAMDCLGQMLWESQRQGRAPDGDAYVACVQRRATRD</sequence>
<evidence type="ECO:0000313" key="1">
    <source>
        <dbReference type="EMBL" id="RCX11041.1"/>
    </source>
</evidence>
<gene>
    <name evidence="1" type="ORF">DFR45_102443</name>
</gene>
<dbReference type="RefSeq" id="WP_114482598.1">
    <property type="nucleotide sequence ID" value="NZ_QPJU01000002.1"/>
</dbReference>
<dbReference type="OrthoDB" id="9789432at2"/>
<dbReference type="AlphaFoldDB" id="A0A369APD0"/>
<comment type="caution">
    <text evidence="1">The sequence shown here is derived from an EMBL/GenBank/DDBJ whole genome shotgun (WGS) entry which is preliminary data.</text>
</comment>
<dbReference type="InterPro" id="IPR014993">
    <property type="entry name" value="DUF1841"/>
</dbReference>
<organism evidence="1 2">
    <name type="scientific">Extensimonas vulgaris</name>
    <dbReference type="NCBI Taxonomy" id="1031594"/>
    <lineage>
        <taxon>Bacteria</taxon>
        <taxon>Pseudomonadati</taxon>
        <taxon>Pseudomonadota</taxon>
        <taxon>Betaproteobacteria</taxon>
        <taxon>Burkholderiales</taxon>
        <taxon>Comamonadaceae</taxon>
        <taxon>Extensimonas</taxon>
    </lineage>
</organism>
<dbReference type="Pfam" id="PF08897">
    <property type="entry name" value="DUF1841"/>
    <property type="match status" value="1"/>
</dbReference>
<evidence type="ECO:0000313" key="2">
    <source>
        <dbReference type="Proteomes" id="UP000252174"/>
    </source>
</evidence>
<proteinExistence type="predicted"/>
<reference evidence="1 2" key="1">
    <citation type="submission" date="2018-07" db="EMBL/GenBank/DDBJ databases">
        <title>Genomic Encyclopedia of Type Strains, Phase IV (KMG-IV): sequencing the most valuable type-strain genomes for metagenomic binning, comparative biology and taxonomic classification.</title>
        <authorList>
            <person name="Goeker M."/>
        </authorList>
    </citation>
    <scope>NUCLEOTIDE SEQUENCE [LARGE SCALE GENOMIC DNA]</scope>
    <source>
        <strain evidence="1 2">DSM 100911</strain>
    </source>
</reference>
<keyword evidence="2" id="KW-1185">Reference proteome</keyword>
<dbReference type="Proteomes" id="UP000252174">
    <property type="component" value="Unassembled WGS sequence"/>
</dbReference>
<protein>
    <submittedName>
        <fullName evidence="1">Uncharacterized protein DUF1841</fullName>
    </submittedName>
</protein>
<accession>A0A369APD0</accession>
<dbReference type="EMBL" id="QPJU01000002">
    <property type="protein sequence ID" value="RCX11041.1"/>
    <property type="molecule type" value="Genomic_DNA"/>
</dbReference>